<dbReference type="EMBL" id="MIJE01000031">
    <property type="protein sequence ID" value="OEF96648.1"/>
    <property type="molecule type" value="Genomic_DNA"/>
</dbReference>
<evidence type="ECO:0000256" key="4">
    <source>
        <dbReference type="ARBA" id="ARBA00023014"/>
    </source>
</evidence>
<dbReference type="Gene3D" id="3.30.9.10">
    <property type="entry name" value="D-Amino Acid Oxidase, subunit A, domain 2"/>
    <property type="match status" value="1"/>
</dbReference>
<proteinExistence type="predicted"/>
<dbReference type="InterPro" id="IPR036922">
    <property type="entry name" value="Rieske_2Fe-2S_sf"/>
</dbReference>
<keyword evidence="5" id="KW-1015">Disulfide bond</keyword>
<dbReference type="SUPFAM" id="SSF51905">
    <property type="entry name" value="FAD/NAD(P)-binding domain"/>
    <property type="match status" value="1"/>
</dbReference>
<evidence type="ECO:0000256" key="2">
    <source>
        <dbReference type="ARBA" id="ARBA00022723"/>
    </source>
</evidence>
<dbReference type="InterPro" id="IPR038010">
    <property type="entry name" value="YhfW_C"/>
</dbReference>
<organism evidence="7 8">
    <name type="scientific">Desulfuribacillus alkaliarsenatis</name>
    <dbReference type="NCBI Taxonomy" id="766136"/>
    <lineage>
        <taxon>Bacteria</taxon>
        <taxon>Bacillati</taxon>
        <taxon>Bacillota</taxon>
        <taxon>Desulfuribacillia</taxon>
        <taxon>Desulfuribacillales</taxon>
        <taxon>Desulfuribacillaceae</taxon>
        <taxon>Desulfuribacillus</taxon>
    </lineage>
</organism>
<dbReference type="STRING" id="766136.BHF68_07760"/>
<dbReference type="CDD" id="cd03477">
    <property type="entry name" value="Rieske_YhfW_C"/>
    <property type="match status" value="1"/>
</dbReference>
<dbReference type="GO" id="GO:0016705">
    <property type="term" value="F:oxidoreductase activity, acting on paired donors, with incorporation or reduction of molecular oxygen"/>
    <property type="evidence" value="ECO:0007669"/>
    <property type="project" value="UniProtKB-ARBA"/>
</dbReference>
<dbReference type="InterPro" id="IPR036188">
    <property type="entry name" value="FAD/NAD-bd_sf"/>
</dbReference>
<evidence type="ECO:0000256" key="5">
    <source>
        <dbReference type="ARBA" id="ARBA00023157"/>
    </source>
</evidence>
<evidence type="ECO:0000259" key="6">
    <source>
        <dbReference type="PROSITE" id="PS51296"/>
    </source>
</evidence>
<dbReference type="RefSeq" id="WP_069643657.1">
    <property type="nucleotide sequence ID" value="NZ_MIJE01000031.1"/>
</dbReference>
<accession>A0A1E5G161</accession>
<evidence type="ECO:0000256" key="3">
    <source>
        <dbReference type="ARBA" id="ARBA00023004"/>
    </source>
</evidence>
<evidence type="ECO:0000313" key="7">
    <source>
        <dbReference type="EMBL" id="OEF96648.1"/>
    </source>
</evidence>
<dbReference type="AlphaFoldDB" id="A0A1E5G161"/>
<dbReference type="InterPro" id="IPR017941">
    <property type="entry name" value="Rieske_2Fe-2S"/>
</dbReference>
<dbReference type="Pfam" id="PF00355">
    <property type="entry name" value="Rieske"/>
    <property type="match status" value="1"/>
</dbReference>
<dbReference type="GO" id="GO:0005737">
    <property type="term" value="C:cytoplasm"/>
    <property type="evidence" value="ECO:0007669"/>
    <property type="project" value="TreeGrafter"/>
</dbReference>
<dbReference type="GO" id="GO:0051537">
    <property type="term" value="F:2 iron, 2 sulfur cluster binding"/>
    <property type="evidence" value="ECO:0007669"/>
    <property type="project" value="UniProtKB-KW"/>
</dbReference>
<dbReference type="Pfam" id="PF01266">
    <property type="entry name" value="DAO"/>
    <property type="match status" value="1"/>
</dbReference>
<dbReference type="Proteomes" id="UP000094296">
    <property type="component" value="Unassembled WGS sequence"/>
</dbReference>
<reference evidence="7 8" key="1">
    <citation type="submission" date="2016-09" db="EMBL/GenBank/DDBJ databases">
        <title>Draft genome sequence for the type strain of Desulfuribacillus alkaliarsenatis AHT28, an obligately anaerobic, sulfidogenic bacterium isolated from Russian soda lake sediments.</title>
        <authorList>
            <person name="Abin C.A."/>
            <person name="Hollibaugh J.T."/>
        </authorList>
    </citation>
    <scope>NUCLEOTIDE SEQUENCE [LARGE SCALE GENOMIC DNA]</scope>
    <source>
        <strain evidence="7 8">AHT28</strain>
    </source>
</reference>
<dbReference type="FunFam" id="2.102.10.10:FF:000014">
    <property type="entry name" value="Oxidoreductase, FAD dependent"/>
    <property type="match status" value="1"/>
</dbReference>
<comment type="caution">
    <text evidence="7">The sequence shown here is derived from an EMBL/GenBank/DDBJ whole genome shotgun (WGS) entry which is preliminary data.</text>
</comment>
<keyword evidence="8" id="KW-1185">Reference proteome</keyword>
<dbReference type="PANTHER" id="PTHR13847:SF274">
    <property type="entry name" value="RIESKE 2FE-2S IRON-SULFUR PROTEIN YHFW-RELATED"/>
    <property type="match status" value="1"/>
</dbReference>
<keyword evidence="2" id="KW-0479">Metal-binding</keyword>
<dbReference type="GO" id="GO:0004497">
    <property type="term" value="F:monooxygenase activity"/>
    <property type="evidence" value="ECO:0007669"/>
    <property type="project" value="UniProtKB-ARBA"/>
</dbReference>
<sequence length="526" mass="59442">MLTNKLTLGQLPERPEPLWRGGLSLPIFNPLEDDCETDVAIVGGGITGITAAYLLSNAGKKVVLIDADRLLNGTTGHTTAKVTAQHDLIYDEFISHFGQSIARLYYEANMEAFNFIKNIIEEHNIDCDYSIEDAFLYATTDKYAKKLQQEWNAYQKLHIEGKLVTEIPFNIKIKNALVMNDQAQFHPLKYLSKLVTLLESNGVQIYEHTTAVDINEDGDRVRVITLNGKSITASQAICCSHFPFYEGTGFYFTRMYAERSYALAVKTEKDYPGGMYLSVDEPSRSLRSASYKGEKIIIIAGEKHKTGQGENTLEHYKALEGFGKDVVGINQVLYRWSTQDLTTLDKIPYVGEITRGKNRILVATGYRKWGMTNSTVAAMIIRDKILGTGNRYLELYQPSRFYIDPSLKNFFIENTDVVKHFLKGKLELPHKSLEQMENDEAIIIRVNGNRKGVYKDHYGKLHIVDTTCTHLGCEVNWNQGDRTWDCPCHGSRFSFNGAVIEGPAEKPLLKESFNMTDLLSEDKTGY</sequence>
<dbReference type="SUPFAM" id="SSF50022">
    <property type="entry name" value="ISP domain"/>
    <property type="match status" value="1"/>
</dbReference>
<dbReference type="PROSITE" id="PS51296">
    <property type="entry name" value="RIESKE"/>
    <property type="match status" value="1"/>
</dbReference>
<keyword evidence="1" id="KW-0001">2Fe-2S</keyword>
<protein>
    <submittedName>
        <fullName evidence="7">(2Fe-2S)-binding protein</fullName>
    </submittedName>
</protein>
<dbReference type="InterPro" id="IPR006076">
    <property type="entry name" value="FAD-dep_OxRdtase"/>
</dbReference>
<feature type="domain" description="Rieske" evidence="6">
    <location>
        <begin position="428"/>
        <end position="508"/>
    </location>
</feature>
<dbReference type="GO" id="GO:0016020">
    <property type="term" value="C:membrane"/>
    <property type="evidence" value="ECO:0007669"/>
    <property type="project" value="InterPro"/>
</dbReference>
<dbReference type="PANTHER" id="PTHR13847">
    <property type="entry name" value="SARCOSINE DEHYDROGENASE-RELATED"/>
    <property type="match status" value="1"/>
</dbReference>
<dbReference type="InterPro" id="IPR005805">
    <property type="entry name" value="Rieske_Fe-S_prot_C"/>
</dbReference>
<gene>
    <name evidence="7" type="ORF">BHF68_07760</name>
</gene>
<name>A0A1E5G161_9FIRM</name>
<keyword evidence="4" id="KW-0411">Iron-sulfur</keyword>
<keyword evidence="3" id="KW-0408">Iron</keyword>
<dbReference type="Gene3D" id="3.50.50.60">
    <property type="entry name" value="FAD/NAD(P)-binding domain"/>
    <property type="match status" value="1"/>
</dbReference>
<dbReference type="Gene3D" id="2.102.10.10">
    <property type="entry name" value="Rieske [2Fe-2S] iron-sulphur domain"/>
    <property type="match status" value="1"/>
</dbReference>
<dbReference type="PRINTS" id="PR00162">
    <property type="entry name" value="RIESKE"/>
</dbReference>
<evidence type="ECO:0000256" key="1">
    <source>
        <dbReference type="ARBA" id="ARBA00022714"/>
    </source>
</evidence>
<dbReference type="GO" id="GO:0046872">
    <property type="term" value="F:metal ion binding"/>
    <property type="evidence" value="ECO:0007669"/>
    <property type="project" value="UniProtKB-KW"/>
</dbReference>
<evidence type="ECO:0000313" key="8">
    <source>
        <dbReference type="Proteomes" id="UP000094296"/>
    </source>
</evidence>